<evidence type="ECO:0000256" key="2">
    <source>
        <dbReference type="ARBA" id="ARBA00004728"/>
    </source>
</evidence>
<keyword evidence="11" id="KW-1185">Reference proteome</keyword>
<dbReference type="EC" id="2.3.1.51" evidence="5"/>
<comment type="catalytic activity">
    <reaction evidence="1">
        <text>a 1-acyl-sn-glycero-3-phosphate + an acyl-CoA = a 1,2-diacyl-sn-glycero-3-phosphate + CoA</text>
        <dbReference type="Rhea" id="RHEA:19709"/>
        <dbReference type="ChEBI" id="CHEBI:57287"/>
        <dbReference type="ChEBI" id="CHEBI:57970"/>
        <dbReference type="ChEBI" id="CHEBI:58342"/>
        <dbReference type="ChEBI" id="CHEBI:58608"/>
        <dbReference type="EC" id="2.3.1.51"/>
    </reaction>
</comment>
<evidence type="ECO:0000256" key="5">
    <source>
        <dbReference type="ARBA" id="ARBA00013211"/>
    </source>
</evidence>
<reference evidence="10" key="1">
    <citation type="submission" date="2020-05" db="EMBL/GenBank/DDBJ databases">
        <title>WGS assembly of Panicum virgatum.</title>
        <authorList>
            <person name="Lovell J.T."/>
            <person name="Jenkins J."/>
            <person name="Shu S."/>
            <person name="Juenger T.E."/>
            <person name="Schmutz J."/>
        </authorList>
    </citation>
    <scope>NUCLEOTIDE SEQUENCE</scope>
    <source>
        <strain evidence="10">AP13</strain>
    </source>
</reference>
<dbReference type="Pfam" id="PF16076">
    <property type="entry name" value="Acyltransf_C"/>
    <property type="match status" value="1"/>
</dbReference>
<keyword evidence="8" id="KW-0472">Membrane</keyword>
<dbReference type="Pfam" id="PF01553">
    <property type="entry name" value="Acyltransferase"/>
    <property type="match status" value="1"/>
</dbReference>
<organism evidence="10 11">
    <name type="scientific">Panicum virgatum</name>
    <name type="common">Blackwell switchgrass</name>
    <dbReference type="NCBI Taxonomy" id="38727"/>
    <lineage>
        <taxon>Eukaryota</taxon>
        <taxon>Viridiplantae</taxon>
        <taxon>Streptophyta</taxon>
        <taxon>Embryophyta</taxon>
        <taxon>Tracheophyta</taxon>
        <taxon>Spermatophyta</taxon>
        <taxon>Magnoliopsida</taxon>
        <taxon>Liliopsida</taxon>
        <taxon>Poales</taxon>
        <taxon>Poaceae</taxon>
        <taxon>PACMAD clade</taxon>
        <taxon>Panicoideae</taxon>
        <taxon>Panicodae</taxon>
        <taxon>Paniceae</taxon>
        <taxon>Panicinae</taxon>
        <taxon>Panicum</taxon>
        <taxon>Panicum sect. Hiantes</taxon>
    </lineage>
</organism>
<sequence>MAIPLVLVVLPLGLLFLLSGLIVNAVQAVLFVSIRPLSKSLYRRINRFLAELLWLQLIWLVDWWAGVKLIRSIKLRNPKSVSLHFGREHAFIISNHRSDIDWLIGWILAQRSGCLGSTLAIMKKSSKFLPVIGWSMWFAEYLFLERSWAKDENTLKGFVSAVSIMRDFVPAIYDTTVVIPKDSPAPTMLRILKGQSSVVHVCIKRHAMIDMPKSDEDVSKWCQDIFVAKDALLDKHIATGSFDEEIRPIGRPIKSLVVVLAWSCLLLYGTYRFLQWTQLLSTWKGIILFVAGLGLVTGILHVFIMFLQSERSSSARAARNRVKKGLRDSQFVT</sequence>
<dbReference type="SMART" id="SM00563">
    <property type="entry name" value="PlsC"/>
    <property type="match status" value="1"/>
</dbReference>
<comment type="pathway">
    <text evidence="3">Lipid metabolism.</text>
</comment>
<evidence type="ECO:0000259" key="9">
    <source>
        <dbReference type="SMART" id="SM00563"/>
    </source>
</evidence>
<keyword evidence="8" id="KW-0812">Transmembrane</keyword>
<evidence type="ECO:0000313" key="11">
    <source>
        <dbReference type="Proteomes" id="UP000823388"/>
    </source>
</evidence>
<feature type="transmembrane region" description="Helical" evidence="8">
    <location>
        <begin position="256"/>
        <end position="274"/>
    </location>
</feature>
<evidence type="ECO:0000256" key="7">
    <source>
        <dbReference type="ARBA" id="ARBA00023315"/>
    </source>
</evidence>
<dbReference type="CDD" id="cd07990">
    <property type="entry name" value="LPLAT_LCLAT1-like"/>
    <property type="match status" value="1"/>
</dbReference>
<dbReference type="Proteomes" id="UP000823388">
    <property type="component" value="Chromosome 3K"/>
</dbReference>
<comment type="pathway">
    <text evidence="2">Phospholipid metabolism; CDP-diacylglycerol biosynthesis; CDP-diacylglycerol from sn-glycerol 3-phosphate: step 2/3.</text>
</comment>
<dbReference type="SUPFAM" id="SSF69593">
    <property type="entry name" value="Glycerol-3-phosphate (1)-acyltransferase"/>
    <property type="match status" value="1"/>
</dbReference>
<dbReference type="PANTHER" id="PTHR10983:SF24">
    <property type="entry name" value="1-ACYLGLYCEROL-3-PHOSPHATE O-ACYLTRANSFERASE 3, ISOFORM E-RELATED"/>
    <property type="match status" value="1"/>
</dbReference>
<evidence type="ECO:0000256" key="8">
    <source>
        <dbReference type="SAM" id="Phobius"/>
    </source>
</evidence>
<evidence type="ECO:0000313" key="10">
    <source>
        <dbReference type="EMBL" id="KAG2629649.1"/>
    </source>
</evidence>
<proteinExistence type="inferred from homology"/>
<dbReference type="InterPro" id="IPR032098">
    <property type="entry name" value="Acyltransf_C"/>
</dbReference>
<comment type="caution">
    <text evidence="10">The sequence shown here is derived from an EMBL/GenBank/DDBJ whole genome shotgun (WGS) entry which is preliminary data.</text>
</comment>
<name>A0A8T0VCV3_PANVG</name>
<evidence type="ECO:0000256" key="6">
    <source>
        <dbReference type="ARBA" id="ARBA00022679"/>
    </source>
</evidence>
<evidence type="ECO:0000256" key="3">
    <source>
        <dbReference type="ARBA" id="ARBA00005189"/>
    </source>
</evidence>
<keyword evidence="8" id="KW-1133">Transmembrane helix</keyword>
<protein>
    <recommendedName>
        <fullName evidence="5">1-acylglycerol-3-phosphate O-acyltransferase</fullName>
        <ecNumber evidence="5">2.3.1.51</ecNumber>
    </recommendedName>
</protein>
<dbReference type="GO" id="GO:0003841">
    <property type="term" value="F:1-acylglycerol-3-phosphate O-acyltransferase activity"/>
    <property type="evidence" value="ECO:0007669"/>
    <property type="project" value="UniProtKB-EC"/>
</dbReference>
<accession>A0A8T0VCV3</accession>
<evidence type="ECO:0000256" key="4">
    <source>
        <dbReference type="ARBA" id="ARBA00008655"/>
    </source>
</evidence>
<feature type="transmembrane region" description="Helical" evidence="8">
    <location>
        <begin position="286"/>
        <end position="307"/>
    </location>
</feature>
<comment type="similarity">
    <text evidence="4">Belongs to the 1-acyl-sn-glycerol-3-phosphate acyltransferase family.</text>
</comment>
<evidence type="ECO:0000256" key="1">
    <source>
        <dbReference type="ARBA" id="ARBA00001141"/>
    </source>
</evidence>
<dbReference type="AlphaFoldDB" id="A0A8T0VCV3"/>
<feature type="domain" description="Phospholipid/glycerol acyltransferase" evidence="9">
    <location>
        <begin position="90"/>
        <end position="206"/>
    </location>
</feature>
<dbReference type="OrthoDB" id="189226at2759"/>
<keyword evidence="6" id="KW-0808">Transferase</keyword>
<keyword evidence="7" id="KW-0012">Acyltransferase</keyword>
<dbReference type="GO" id="GO:0012505">
    <property type="term" value="C:endomembrane system"/>
    <property type="evidence" value="ECO:0007669"/>
    <property type="project" value="TreeGrafter"/>
</dbReference>
<dbReference type="PANTHER" id="PTHR10983">
    <property type="entry name" value="1-ACYLGLYCEROL-3-PHOSPHATE ACYLTRANSFERASE-RELATED"/>
    <property type="match status" value="1"/>
</dbReference>
<dbReference type="EMBL" id="CM029041">
    <property type="protein sequence ID" value="KAG2629649.1"/>
    <property type="molecule type" value="Genomic_DNA"/>
</dbReference>
<dbReference type="InterPro" id="IPR002123">
    <property type="entry name" value="Plipid/glycerol_acylTrfase"/>
</dbReference>
<gene>
    <name evidence="10" type="ORF">PVAP13_3KG460300</name>
</gene>